<dbReference type="Proteomes" id="UP000507470">
    <property type="component" value="Unassembled WGS sequence"/>
</dbReference>
<accession>A0A6J8BA71</accession>
<evidence type="ECO:0000259" key="2">
    <source>
        <dbReference type="Pfam" id="PF05050"/>
    </source>
</evidence>
<feature type="domain" description="Methyltransferase FkbM" evidence="2">
    <location>
        <begin position="145"/>
        <end position="306"/>
    </location>
</feature>
<dbReference type="EMBL" id="CACVKT020002617">
    <property type="protein sequence ID" value="CAC5378947.1"/>
    <property type="molecule type" value="Genomic_DNA"/>
</dbReference>
<keyword evidence="4" id="KW-1185">Reference proteome</keyword>
<organism evidence="3 4">
    <name type="scientific">Mytilus coruscus</name>
    <name type="common">Sea mussel</name>
    <dbReference type="NCBI Taxonomy" id="42192"/>
    <lineage>
        <taxon>Eukaryota</taxon>
        <taxon>Metazoa</taxon>
        <taxon>Spiralia</taxon>
        <taxon>Lophotrochozoa</taxon>
        <taxon>Mollusca</taxon>
        <taxon>Bivalvia</taxon>
        <taxon>Autobranchia</taxon>
        <taxon>Pteriomorphia</taxon>
        <taxon>Mytilida</taxon>
        <taxon>Mytiloidea</taxon>
        <taxon>Mytilidae</taxon>
        <taxon>Mytilinae</taxon>
        <taxon>Mytilus</taxon>
    </lineage>
</organism>
<keyword evidence="1" id="KW-0812">Transmembrane</keyword>
<dbReference type="AlphaFoldDB" id="A0A6J8BA71"/>
<evidence type="ECO:0000313" key="3">
    <source>
        <dbReference type="EMBL" id="CAC5378947.1"/>
    </source>
</evidence>
<evidence type="ECO:0000256" key="1">
    <source>
        <dbReference type="SAM" id="Phobius"/>
    </source>
</evidence>
<keyword evidence="1" id="KW-1133">Transmembrane helix</keyword>
<dbReference type="PANTHER" id="PTHR34009:SF2">
    <property type="entry name" value="PROTEIN STAR"/>
    <property type="match status" value="1"/>
</dbReference>
<dbReference type="Pfam" id="PF05050">
    <property type="entry name" value="Methyltransf_21"/>
    <property type="match status" value="1"/>
</dbReference>
<dbReference type="GO" id="GO:0005794">
    <property type="term" value="C:Golgi apparatus"/>
    <property type="evidence" value="ECO:0007669"/>
    <property type="project" value="TreeGrafter"/>
</dbReference>
<dbReference type="InterPro" id="IPR053202">
    <property type="entry name" value="EGF_Rcpt_Signaling_Reg"/>
</dbReference>
<dbReference type="InterPro" id="IPR006342">
    <property type="entry name" value="FkbM_mtfrase"/>
</dbReference>
<dbReference type="GO" id="GO:0016197">
    <property type="term" value="P:endosomal transport"/>
    <property type="evidence" value="ECO:0007669"/>
    <property type="project" value="TreeGrafter"/>
</dbReference>
<gene>
    <name evidence="3" type="ORF">MCOR_15073</name>
</gene>
<dbReference type="SUPFAM" id="SSF53335">
    <property type="entry name" value="S-adenosyl-L-methionine-dependent methyltransferases"/>
    <property type="match status" value="1"/>
</dbReference>
<evidence type="ECO:0000313" key="4">
    <source>
        <dbReference type="Proteomes" id="UP000507470"/>
    </source>
</evidence>
<protein>
    <recommendedName>
        <fullName evidence="2">Methyltransferase FkbM domain-containing protein</fullName>
    </recommendedName>
</protein>
<dbReference type="Gene3D" id="3.40.50.150">
    <property type="entry name" value="Vaccinia Virus protein VP39"/>
    <property type="match status" value="1"/>
</dbReference>
<proteinExistence type="predicted"/>
<dbReference type="InterPro" id="IPR029063">
    <property type="entry name" value="SAM-dependent_MTases_sf"/>
</dbReference>
<dbReference type="GO" id="GO:0005886">
    <property type="term" value="C:plasma membrane"/>
    <property type="evidence" value="ECO:0007669"/>
    <property type="project" value="TreeGrafter"/>
</dbReference>
<name>A0A6J8BA71_MYTCO</name>
<feature type="transmembrane region" description="Helical" evidence="1">
    <location>
        <begin position="6"/>
        <end position="25"/>
    </location>
</feature>
<dbReference type="GO" id="GO:0031902">
    <property type="term" value="C:late endosome membrane"/>
    <property type="evidence" value="ECO:0007669"/>
    <property type="project" value="TreeGrafter"/>
</dbReference>
<reference evidence="3 4" key="1">
    <citation type="submission" date="2020-06" db="EMBL/GenBank/DDBJ databases">
        <authorList>
            <person name="Li R."/>
            <person name="Bekaert M."/>
        </authorList>
    </citation>
    <scope>NUCLEOTIDE SEQUENCE [LARGE SCALE GENOMIC DNA]</scope>
    <source>
        <strain evidence="4">wild</strain>
    </source>
</reference>
<dbReference type="GO" id="GO:0005789">
    <property type="term" value="C:endoplasmic reticulum membrane"/>
    <property type="evidence" value="ECO:0007669"/>
    <property type="project" value="TreeGrafter"/>
</dbReference>
<dbReference type="PANTHER" id="PTHR34009">
    <property type="entry name" value="PROTEIN STAR"/>
    <property type="match status" value="1"/>
</dbReference>
<dbReference type="OrthoDB" id="6352234at2759"/>
<dbReference type="GO" id="GO:0006888">
    <property type="term" value="P:endoplasmic reticulum to Golgi vesicle-mediated transport"/>
    <property type="evidence" value="ECO:0007669"/>
    <property type="project" value="TreeGrafter"/>
</dbReference>
<keyword evidence="1" id="KW-0472">Membrane</keyword>
<sequence>MRVSTPWFIAGVVGLFFLLFMMFYARNSSLNQYPIPNLDISSPVIRGAFNEDRKQVVFMQQFQPQKINQNRLAQFDYKKAMKELIDRNTAADDKTLVTMIRNYYIEQPSTESYNLDIPDRLEYSNGQTPFIDSRLNYIEGGFYVECGGLNGEKGSNTFFFEKVRKWNGLLIEADPTNYAALKSKHRKAFSVNACLSPRSTPAKLTFNKAFNRGRIVHDKDAQDWIKKQRIASDPVEIECFPFYSFMLALNRTTIDFFSLDVEGDELNVLKTIPFEKLNIKMLAVEYVHETGGHNQLQRFMESKGYDTLLKMQRDDGGVNDLIFRKKGLKH</sequence>